<keyword evidence="5" id="KW-0539">Nucleus</keyword>
<dbReference type="PANTHER" id="PTHR46481">
    <property type="entry name" value="ZINC FINGER BED DOMAIN-CONTAINING PROTEIN 4"/>
    <property type="match status" value="1"/>
</dbReference>
<reference evidence="6 7" key="1">
    <citation type="submission" date="2015-08" db="EMBL/GenBank/DDBJ databases">
        <title>Next Generation Sequencing and Analysis of the Genome of Puccinia sorghi L Schw, the Causal Agent of Maize Common Rust.</title>
        <authorList>
            <person name="Rochi L."/>
            <person name="Burguener G."/>
            <person name="Darino M."/>
            <person name="Turjanski A."/>
            <person name="Kreff E."/>
            <person name="Dieguez M.J."/>
            <person name="Sacco F."/>
        </authorList>
    </citation>
    <scope>NUCLEOTIDE SEQUENCE [LARGE SCALE GENOMIC DNA]</scope>
    <source>
        <strain evidence="6 7">RO10H11247</strain>
    </source>
</reference>
<sequence>MMVKRKAMAYEVTNLYLAHLTQVKTLLSAIPHISFTLDAWTSPNSLAFMGITAHAITNQWDLLDVVIGIPAIHGLHTGQTFGSMFVYTLRDFKILNSLFCITEDNASNNNTLAKHVSELTNHRFNHHKSLLGCMVHVINLAAQDGLKFFGTSAEGDPDAEISINSSPMSISNMVSTPDGTGVDLKIFINQIHSLSFHIARTSEAPGDLEVPESEAQTATSLILYFKTCWNSN</sequence>
<evidence type="ECO:0000256" key="2">
    <source>
        <dbReference type="ARBA" id="ARBA00022723"/>
    </source>
</evidence>
<dbReference type="AlphaFoldDB" id="A0A0L6UI13"/>
<keyword evidence="2" id="KW-0479">Metal-binding</keyword>
<dbReference type="InterPro" id="IPR012337">
    <property type="entry name" value="RNaseH-like_sf"/>
</dbReference>
<keyword evidence="3" id="KW-0863">Zinc-finger</keyword>
<keyword evidence="7" id="KW-1185">Reference proteome</keyword>
<accession>A0A0L6UI13</accession>
<dbReference type="VEuPathDB" id="FungiDB:VP01_606g8"/>
<dbReference type="InterPro" id="IPR052035">
    <property type="entry name" value="ZnF_BED_domain_contain"/>
</dbReference>
<dbReference type="Proteomes" id="UP000037035">
    <property type="component" value="Unassembled WGS sequence"/>
</dbReference>
<evidence type="ECO:0000313" key="7">
    <source>
        <dbReference type="Proteomes" id="UP000037035"/>
    </source>
</evidence>
<proteinExistence type="predicted"/>
<name>A0A0L6UI13_9BASI</name>
<keyword evidence="4" id="KW-0862">Zinc</keyword>
<comment type="caution">
    <text evidence="6">The sequence shown here is derived from an EMBL/GenBank/DDBJ whole genome shotgun (WGS) entry which is preliminary data.</text>
</comment>
<dbReference type="SUPFAM" id="SSF53098">
    <property type="entry name" value="Ribonuclease H-like"/>
    <property type="match status" value="1"/>
</dbReference>
<evidence type="ECO:0008006" key="8">
    <source>
        <dbReference type="Google" id="ProtNLM"/>
    </source>
</evidence>
<evidence type="ECO:0000313" key="6">
    <source>
        <dbReference type="EMBL" id="KNZ47887.1"/>
    </source>
</evidence>
<dbReference type="OrthoDB" id="2504290at2759"/>
<protein>
    <recommendedName>
        <fullName evidence="8">AC transposase</fullName>
    </recommendedName>
</protein>
<evidence type="ECO:0000256" key="4">
    <source>
        <dbReference type="ARBA" id="ARBA00022833"/>
    </source>
</evidence>
<organism evidence="6 7">
    <name type="scientific">Puccinia sorghi</name>
    <dbReference type="NCBI Taxonomy" id="27349"/>
    <lineage>
        <taxon>Eukaryota</taxon>
        <taxon>Fungi</taxon>
        <taxon>Dikarya</taxon>
        <taxon>Basidiomycota</taxon>
        <taxon>Pucciniomycotina</taxon>
        <taxon>Pucciniomycetes</taxon>
        <taxon>Pucciniales</taxon>
        <taxon>Pucciniaceae</taxon>
        <taxon>Puccinia</taxon>
    </lineage>
</organism>
<evidence type="ECO:0000256" key="1">
    <source>
        <dbReference type="ARBA" id="ARBA00004123"/>
    </source>
</evidence>
<gene>
    <name evidence="6" type="ORF">VP01_606g8</name>
</gene>
<evidence type="ECO:0000256" key="5">
    <source>
        <dbReference type="ARBA" id="ARBA00023242"/>
    </source>
</evidence>
<dbReference type="EMBL" id="LAVV01011352">
    <property type="protein sequence ID" value="KNZ47887.1"/>
    <property type="molecule type" value="Genomic_DNA"/>
</dbReference>
<evidence type="ECO:0000256" key="3">
    <source>
        <dbReference type="ARBA" id="ARBA00022771"/>
    </source>
</evidence>
<dbReference type="GO" id="GO:0008270">
    <property type="term" value="F:zinc ion binding"/>
    <property type="evidence" value="ECO:0007669"/>
    <property type="project" value="UniProtKB-KW"/>
</dbReference>
<dbReference type="GO" id="GO:0005634">
    <property type="term" value="C:nucleus"/>
    <property type="evidence" value="ECO:0007669"/>
    <property type="project" value="UniProtKB-SubCell"/>
</dbReference>
<dbReference type="PANTHER" id="PTHR46481:SF10">
    <property type="entry name" value="ZINC FINGER BED DOMAIN-CONTAINING PROTEIN 39"/>
    <property type="match status" value="1"/>
</dbReference>
<comment type="subcellular location">
    <subcellularLocation>
        <location evidence="1">Nucleus</location>
    </subcellularLocation>
</comment>